<protein>
    <submittedName>
        <fullName evidence="2">Cell envelope integrity EipB family protein</fullName>
    </submittedName>
</protein>
<feature type="signal peptide" evidence="1">
    <location>
        <begin position="1"/>
        <end position="27"/>
    </location>
</feature>
<proteinExistence type="predicted"/>
<name>A0AA41YS01_9PROT</name>
<reference evidence="2" key="2">
    <citation type="submission" date="2022-10" db="EMBL/GenBank/DDBJ databases">
        <authorList>
            <person name="Trinh H.N."/>
        </authorList>
    </citation>
    <scope>NUCLEOTIDE SEQUENCE</scope>
    <source>
        <strain evidence="2">RN2-1</strain>
    </source>
</reference>
<dbReference type="AlphaFoldDB" id="A0AA41YS01"/>
<dbReference type="Proteomes" id="UP001165679">
    <property type="component" value="Unassembled WGS sequence"/>
</dbReference>
<reference evidence="2" key="1">
    <citation type="submission" date="2022-09" db="EMBL/GenBank/DDBJ databases">
        <title>Rhodovastum sp. nov. RN2-1 isolated from soil in Seongnam, South Korea.</title>
        <authorList>
            <person name="Le N.T."/>
        </authorList>
    </citation>
    <scope>NUCLEOTIDE SEQUENCE</scope>
    <source>
        <strain evidence="2">RN2-1</strain>
    </source>
</reference>
<evidence type="ECO:0000313" key="2">
    <source>
        <dbReference type="EMBL" id="MCW3477268.1"/>
    </source>
</evidence>
<dbReference type="RefSeq" id="WP_264716203.1">
    <property type="nucleotide sequence ID" value="NZ_JAPDNT010000033.1"/>
</dbReference>
<dbReference type="Pfam" id="PF08904">
    <property type="entry name" value="EipB_like"/>
    <property type="match status" value="1"/>
</dbReference>
<sequence>MRLRHLAVPFAVAWGMLSTALAPAAAAADLAAHRALYALTLQSARGDVIAADGTMAFEVLDACEGWAVRQRLSMTLTNRDGQDIEMVSDYTTFESKDGLRLRFRMRQTTDQAVTSDVAGDATLERVGGPGVAHYTVPEDTTRPLPEGTLFPMAHTAAILDAAKAGKKFLALPLFDGTGAEGAQDSSIAITSWVGPAESKWPELAKLPSGRVHVAFFDRSSASQQPDYEVGMRYWENGVADDLTMDFGDFVMTGKLKEFTLLHGGC</sequence>
<keyword evidence="1" id="KW-0732">Signal</keyword>
<gene>
    <name evidence="2" type="ORF">OL599_22100</name>
</gene>
<organism evidence="2 3">
    <name type="scientific">Limobrevibacterium gyesilva</name>
    <dbReference type="NCBI Taxonomy" id="2991712"/>
    <lineage>
        <taxon>Bacteria</taxon>
        <taxon>Pseudomonadati</taxon>
        <taxon>Pseudomonadota</taxon>
        <taxon>Alphaproteobacteria</taxon>
        <taxon>Acetobacterales</taxon>
        <taxon>Acetobacteraceae</taxon>
        <taxon>Limobrevibacterium</taxon>
    </lineage>
</organism>
<evidence type="ECO:0000313" key="3">
    <source>
        <dbReference type="Proteomes" id="UP001165679"/>
    </source>
</evidence>
<keyword evidence="3" id="KW-1185">Reference proteome</keyword>
<dbReference type="InterPro" id="IPR015000">
    <property type="entry name" value="EipB-like"/>
</dbReference>
<accession>A0AA41YS01</accession>
<evidence type="ECO:0000256" key="1">
    <source>
        <dbReference type="SAM" id="SignalP"/>
    </source>
</evidence>
<dbReference type="EMBL" id="JAPDNT010000033">
    <property type="protein sequence ID" value="MCW3477268.1"/>
    <property type="molecule type" value="Genomic_DNA"/>
</dbReference>
<comment type="caution">
    <text evidence="2">The sequence shown here is derived from an EMBL/GenBank/DDBJ whole genome shotgun (WGS) entry which is preliminary data.</text>
</comment>
<feature type="chain" id="PRO_5041451571" evidence="1">
    <location>
        <begin position="28"/>
        <end position="265"/>
    </location>
</feature>